<keyword evidence="3" id="KW-1185">Reference proteome</keyword>
<dbReference type="SUPFAM" id="SSF81383">
    <property type="entry name" value="F-box domain"/>
    <property type="match status" value="1"/>
</dbReference>
<comment type="caution">
    <text evidence="2">The sequence shown here is derived from an EMBL/GenBank/DDBJ whole genome shotgun (WGS) entry which is preliminary data.</text>
</comment>
<dbReference type="Proteomes" id="UP001215598">
    <property type="component" value="Unassembled WGS sequence"/>
</dbReference>
<dbReference type="AlphaFoldDB" id="A0AAD7IXI7"/>
<dbReference type="Pfam" id="PF00646">
    <property type="entry name" value="F-box"/>
    <property type="match status" value="1"/>
</dbReference>
<organism evidence="2 3">
    <name type="scientific">Mycena metata</name>
    <dbReference type="NCBI Taxonomy" id="1033252"/>
    <lineage>
        <taxon>Eukaryota</taxon>
        <taxon>Fungi</taxon>
        <taxon>Dikarya</taxon>
        <taxon>Basidiomycota</taxon>
        <taxon>Agaricomycotina</taxon>
        <taxon>Agaricomycetes</taxon>
        <taxon>Agaricomycetidae</taxon>
        <taxon>Agaricales</taxon>
        <taxon>Marasmiineae</taxon>
        <taxon>Mycenaceae</taxon>
        <taxon>Mycena</taxon>
    </lineage>
</organism>
<dbReference type="InterPro" id="IPR001810">
    <property type="entry name" value="F-box_dom"/>
</dbReference>
<reference evidence="2" key="1">
    <citation type="submission" date="2023-03" db="EMBL/GenBank/DDBJ databases">
        <title>Massive genome expansion in bonnet fungi (Mycena s.s.) driven by repeated elements and novel gene families across ecological guilds.</title>
        <authorList>
            <consortium name="Lawrence Berkeley National Laboratory"/>
            <person name="Harder C.B."/>
            <person name="Miyauchi S."/>
            <person name="Viragh M."/>
            <person name="Kuo A."/>
            <person name="Thoen E."/>
            <person name="Andreopoulos B."/>
            <person name="Lu D."/>
            <person name="Skrede I."/>
            <person name="Drula E."/>
            <person name="Henrissat B."/>
            <person name="Morin E."/>
            <person name="Kohler A."/>
            <person name="Barry K."/>
            <person name="LaButti K."/>
            <person name="Morin E."/>
            <person name="Salamov A."/>
            <person name="Lipzen A."/>
            <person name="Mereny Z."/>
            <person name="Hegedus B."/>
            <person name="Baldrian P."/>
            <person name="Stursova M."/>
            <person name="Weitz H."/>
            <person name="Taylor A."/>
            <person name="Grigoriev I.V."/>
            <person name="Nagy L.G."/>
            <person name="Martin F."/>
            <person name="Kauserud H."/>
        </authorList>
    </citation>
    <scope>NUCLEOTIDE SEQUENCE</scope>
    <source>
        <strain evidence="2">CBHHK182m</strain>
    </source>
</reference>
<sequence length="441" mass="49886">MNAQGIPDELWLEIFQLIPHKDLVKASLAFRAFYRMTRPLIFSHFDFWAYTLDTTNGFRTLAQKGEATPGLPWERLDFWSSGEIAPYVRSCTVTSLSYQCRTAHNTEPSAGHILRAAPPLHRAATFQYNRRVFHAHDITNLGALSALTQLDIDRSKFFTLGDVPPAPHSLTLSSFTLRIDEGITHWMRLLRPDSLLALFILSGFRIGDLDDIPCFPRVHKLSIMLDLSMMSYNLAVLAKFPGVQSRRVGKLATLRDMPIFSLVSHNTSVARSPWPSSSPVPTSLPSKSTIASVRGPLNISSVDVHFTFIDNQKLDALFAVLPRLVDLCMFITTSNVQDARDRAMFFHALPATPNLPSTLRNLAISWDWLNYTENDQSLDFSELHDALVARCPFLTSLWFDGYTFLFHWHQMADGTVKDGLADNFDDAEITRESFEAFWDAR</sequence>
<evidence type="ECO:0000313" key="2">
    <source>
        <dbReference type="EMBL" id="KAJ7752563.1"/>
    </source>
</evidence>
<evidence type="ECO:0000259" key="1">
    <source>
        <dbReference type="Pfam" id="PF00646"/>
    </source>
</evidence>
<evidence type="ECO:0000313" key="3">
    <source>
        <dbReference type="Proteomes" id="UP001215598"/>
    </source>
</evidence>
<dbReference type="InterPro" id="IPR036047">
    <property type="entry name" value="F-box-like_dom_sf"/>
</dbReference>
<proteinExistence type="predicted"/>
<dbReference type="EMBL" id="JARKIB010000058">
    <property type="protein sequence ID" value="KAJ7752563.1"/>
    <property type="molecule type" value="Genomic_DNA"/>
</dbReference>
<protein>
    <recommendedName>
        <fullName evidence="1">F-box domain-containing protein</fullName>
    </recommendedName>
</protein>
<feature type="domain" description="F-box" evidence="1">
    <location>
        <begin position="6"/>
        <end position="37"/>
    </location>
</feature>
<accession>A0AAD7IXI7</accession>
<gene>
    <name evidence="2" type="ORF">B0H16DRAFT_1887146</name>
</gene>
<name>A0AAD7IXI7_9AGAR</name>